<protein>
    <submittedName>
        <fullName evidence="1">Uncharacterized protein</fullName>
    </submittedName>
</protein>
<keyword evidence="2" id="KW-1185">Reference proteome</keyword>
<proteinExistence type="predicted"/>
<comment type="caution">
    <text evidence="1">The sequence shown here is derived from an EMBL/GenBank/DDBJ whole genome shotgun (WGS) entry which is preliminary data.</text>
</comment>
<dbReference type="InParanoid" id="A0A1V9X7G4"/>
<gene>
    <name evidence="1" type="ORF">BIW11_04356</name>
</gene>
<dbReference type="EMBL" id="MNPL01020638">
    <property type="protein sequence ID" value="OQR69520.1"/>
    <property type="molecule type" value="Genomic_DNA"/>
</dbReference>
<reference evidence="1 2" key="1">
    <citation type="journal article" date="2017" name="Gigascience">
        <title>Draft genome of the honey bee ectoparasitic mite, Tropilaelaps mercedesae, is shaped by the parasitic life history.</title>
        <authorList>
            <person name="Dong X."/>
            <person name="Armstrong S.D."/>
            <person name="Xia D."/>
            <person name="Makepeace B.L."/>
            <person name="Darby A.C."/>
            <person name="Kadowaki T."/>
        </authorList>
    </citation>
    <scope>NUCLEOTIDE SEQUENCE [LARGE SCALE GENOMIC DNA]</scope>
    <source>
        <strain evidence="1">Wuxi-XJTLU</strain>
    </source>
</reference>
<name>A0A1V9X7G4_9ACAR</name>
<accession>A0A1V9X7G4</accession>
<dbReference type="Proteomes" id="UP000192247">
    <property type="component" value="Unassembled WGS sequence"/>
</dbReference>
<organism evidence="1 2">
    <name type="scientific">Tropilaelaps mercedesae</name>
    <dbReference type="NCBI Taxonomy" id="418985"/>
    <lineage>
        <taxon>Eukaryota</taxon>
        <taxon>Metazoa</taxon>
        <taxon>Ecdysozoa</taxon>
        <taxon>Arthropoda</taxon>
        <taxon>Chelicerata</taxon>
        <taxon>Arachnida</taxon>
        <taxon>Acari</taxon>
        <taxon>Parasitiformes</taxon>
        <taxon>Mesostigmata</taxon>
        <taxon>Gamasina</taxon>
        <taxon>Dermanyssoidea</taxon>
        <taxon>Laelapidae</taxon>
        <taxon>Tropilaelaps</taxon>
    </lineage>
</organism>
<evidence type="ECO:0000313" key="1">
    <source>
        <dbReference type="EMBL" id="OQR69520.1"/>
    </source>
</evidence>
<sequence length="84" mass="9580">QKEDGTEDVAYESDEEIEVRKRAISRGIFLVSDTGRSVSLAGSLVGDVQENPERYQLVAKETNSRYHQWYLAIFMVTGQRHKSC</sequence>
<feature type="non-terminal residue" evidence="1">
    <location>
        <position position="1"/>
    </location>
</feature>
<feature type="non-terminal residue" evidence="1">
    <location>
        <position position="84"/>
    </location>
</feature>
<evidence type="ECO:0000313" key="2">
    <source>
        <dbReference type="Proteomes" id="UP000192247"/>
    </source>
</evidence>
<dbReference type="AlphaFoldDB" id="A0A1V9X7G4"/>